<reference evidence="10 11" key="1">
    <citation type="journal article" date="2005" name="Arch. Microbiol.">
        <title>The genome sequence of an anaerobic aromatic-degrading denitrifying bacterium, strain EbN1.</title>
        <authorList>
            <person name="Rabus R."/>
            <person name="Kube M."/>
            <person name="Heider J."/>
            <person name="Beck A."/>
            <person name="Heitmann K."/>
            <person name="Widdel F."/>
            <person name="Reinhardt R."/>
        </authorList>
    </citation>
    <scope>NUCLEOTIDE SEQUENCE [LARGE SCALE GENOMIC DNA]</scope>
    <source>
        <strain evidence="10 11">EbN1</strain>
    </source>
</reference>
<keyword evidence="5" id="KW-0408">Iron</keyword>
<sequence length="356" mass="39838">MNAPQFSPLSPQTSPDPVQAGKPGAARKPSRRVIPIAAAKPAGHNRTQKKRIAFQVGFFTLFILAPVLDLFRYDLVAGHAWLLGMEWRLGLDDFVAGRISALEAGSNVMFRLFVPILVGAAAFLWVSWKWGRLYCGWLCPHFSVVETINKLMQRASGKPSVWVREPLPPWKADGTPWRPDARWWAVVVPAAVFFAFLWSVVFLSYLLPPAEVYGNLFGGEFTRNQTIFLSAATVVLTMEFLFARHLFCRYACAVGLFQSLAWMSNRDAMVVGFQRKRAVDCASCLPDRQSACDAVCPMRLTPRNIKRLMFTCTQCAQCVEACEQSQRDNPQGPLLAWVSSEAARQNEAGFRSGKER</sequence>
<evidence type="ECO:0000256" key="2">
    <source>
        <dbReference type="ARBA" id="ARBA00022485"/>
    </source>
</evidence>
<evidence type="ECO:0000259" key="9">
    <source>
        <dbReference type="Pfam" id="PF12801"/>
    </source>
</evidence>
<dbReference type="Pfam" id="PF12801">
    <property type="entry name" value="Fer4_5"/>
    <property type="match status" value="2"/>
</dbReference>
<dbReference type="STRING" id="76114.ebA186"/>
<keyword evidence="1" id="KW-0813">Transport</keyword>
<evidence type="ECO:0000256" key="1">
    <source>
        <dbReference type="ARBA" id="ARBA00022448"/>
    </source>
</evidence>
<feature type="region of interest" description="Disordered" evidence="7">
    <location>
        <begin position="1"/>
        <end position="29"/>
    </location>
</feature>
<evidence type="ECO:0000313" key="11">
    <source>
        <dbReference type="Proteomes" id="UP000006552"/>
    </source>
</evidence>
<accession>Q5P8X9</accession>
<keyword evidence="6" id="KW-0411">Iron-sulfur</keyword>
<evidence type="ECO:0000256" key="6">
    <source>
        <dbReference type="ARBA" id="ARBA00023014"/>
    </source>
</evidence>
<dbReference type="AlphaFoldDB" id="Q5P8X9"/>
<keyword evidence="8" id="KW-1133">Transmembrane helix</keyword>
<dbReference type="SUPFAM" id="SSF54862">
    <property type="entry name" value="4Fe-4S ferredoxins"/>
    <property type="match status" value="1"/>
</dbReference>
<dbReference type="PANTHER" id="PTHR30176">
    <property type="entry name" value="FERREDOXIN-TYPE PROTEIN NAPH"/>
    <property type="match status" value="1"/>
</dbReference>
<evidence type="ECO:0000256" key="5">
    <source>
        <dbReference type="ARBA" id="ARBA00023004"/>
    </source>
</evidence>
<dbReference type="KEGG" id="eba:ebA186"/>
<evidence type="ECO:0000256" key="8">
    <source>
        <dbReference type="SAM" id="Phobius"/>
    </source>
</evidence>
<evidence type="ECO:0000313" key="10">
    <source>
        <dbReference type="EMBL" id="CAI06230.1"/>
    </source>
</evidence>
<organism evidence="10 11">
    <name type="scientific">Aromatoleum aromaticum (strain DSM 19018 / LMG 30748 / EbN1)</name>
    <name type="common">Azoarcus sp. (strain EbN1)</name>
    <dbReference type="NCBI Taxonomy" id="76114"/>
    <lineage>
        <taxon>Bacteria</taxon>
        <taxon>Pseudomonadati</taxon>
        <taxon>Pseudomonadota</taxon>
        <taxon>Betaproteobacteria</taxon>
        <taxon>Rhodocyclales</taxon>
        <taxon>Rhodocyclaceae</taxon>
        <taxon>Aromatoleum</taxon>
    </lineage>
</organism>
<gene>
    <name evidence="10" type="ORF">ebA186</name>
</gene>
<evidence type="ECO:0000256" key="3">
    <source>
        <dbReference type="ARBA" id="ARBA00022723"/>
    </source>
</evidence>
<proteinExistence type="predicted"/>
<feature type="compositionally biased region" description="Polar residues" evidence="7">
    <location>
        <begin position="1"/>
        <end position="16"/>
    </location>
</feature>
<keyword evidence="8" id="KW-0472">Membrane</keyword>
<dbReference type="RefSeq" id="WP_011235968.1">
    <property type="nucleotide sequence ID" value="NC_006513.1"/>
</dbReference>
<dbReference type="GO" id="GO:0005886">
    <property type="term" value="C:plasma membrane"/>
    <property type="evidence" value="ECO:0007669"/>
    <property type="project" value="TreeGrafter"/>
</dbReference>
<feature type="transmembrane region" description="Helical" evidence="8">
    <location>
        <begin position="52"/>
        <end position="73"/>
    </location>
</feature>
<protein>
    <submittedName>
        <fullName evidence="10">Iron-sulfur cluster-binding protein</fullName>
    </submittedName>
</protein>
<feature type="domain" description="4Fe-4S ferredoxin-type" evidence="9">
    <location>
        <begin position="227"/>
        <end position="261"/>
    </location>
</feature>
<feature type="transmembrane region" description="Helical" evidence="8">
    <location>
        <begin position="183"/>
        <end position="207"/>
    </location>
</feature>
<dbReference type="GO" id="GO:0046872">
    <property type="term" value="F:metal ion binding"/>
    <property type="evidence" value="ECO:0007669"/>
    <property type="project" value="UniProtKB-KW"/>
</dbReference>
<dbReference type="PANTHER" id="PTHR30176:SF3">
    <property type="entry name" value="FERREDOXIN-TYPE PROTEIN NAPH"/>
    <property type="match status" value="1"/>
</dbReference>
<dbReference type="EMBL" id="CR555306">
    <property type="protein sequence ID" value="CAI06230.1"/>
    <property type="molecule type" value="Genomic_DNA"/>
</dbReference>
<feature type="transmembrane region" description="Helical" evidence="8">
    <location>
        <begin position="108"/>
        <end position="128"/>
    </location>
</feature>
<keyword evidence="11" id="KW-1185">Reference proteome</keyword>
<dbReference type="eggNOG" id="COG0348">
    <property type="taxonomic scope" value="Bacteria"/>
</dbReference>
<dbReference type="GO" id="GO:0051539">
    <property type="term" value="F:4 iron, 4 sulfur cluster binding"/>
    <property type="evidence" value="ECO:0007669"/>
    <property type="project" value="UniProtKB-KW"/>
</dbReference>
<keyword evidence="2" id="KW-0004">4Fe-4S</keyword>
<name>Q5P8X9_AROAE</name>
<evidence type="ECO:0000256" key="4">
    <source>
        <dbReference type="ARBA" id="ARBA00022982"/>
    </source>
</evidence>
<keyword evidence="3" id="KW-0479">Metal-binding</keyword>
<dbReference type="InterPro" id="IPR017896">
    <property type="entry name" value="4Fe4S_Fe-S-bd"/>
</dbReference>
<feature type="transmembrane region" description="Helical" evidence="8">
    <location>
        <begin position="227"/>
        <end position="247"/>
    </location>
</feature>
<dbReference type="HOGENOM" id="CLU_825505_0_0_4"/>
<dbReference type="InterPro" id="IPR051684">
    <property type="entry name" value="Electron_Trans/Redox"/>
</dbReference>
<feature type="domain" description="4Fe-4S ferredoxin-type" evidence="9">
    <location>
        <begin position="114"/>
        <end position="159"/>
    </location>
</feature>
<keyword evidence="8" id="KW-0812">Transmembrane</keyword>
<dbReference type="Proteomes" id="UP000006552">
    <property type="component" value="Chromosome"/>
</dbReference>
<keyword evidence="4" id="KW-0249">Electron transport</keyword>
<evidence type="ECO:0000256" key="7">
    <source>
        <dbReference type="SAM" id="MobiDB-lite"/>
    </source>
</evidence>